<proteinExistence type="predicted"/>
<sequence length="235" mass="26591">MFTGVFEHEIKHDPEPEDEGTVRVNARIFGGDDEILTCTRKSSVDEFINGERNECQSKLDLDYFLNLSGISDYDIAHAMHHLVRYVAKITSSESDGYSPGCALQVTLDLIFYDEPQTLEDVQVSRGHKIKHDPEPEDAGTVRVNARIFDQDHHSSFTTLSFADEFINGDECGSRLDLINFLREAGMSDHEVLYAMYKLIPYVAQVTSSKSNGYSRGCALEVWLDLLLLEPRSYQL</sequence>
<keyword evidence="1" id="KW-1185">Reference proteome</keyword>
<evidence type="ECO:0000313" key="2">
    <source>
        <dbReference type="RefSeq" id="XP_010462748.1"/>
    </source>
</evidence>
<dbReference type="RefSeq" id="XP_010462748.1">
    <property type="nucleotide sequence ID" value="XM_010464446.1"/>
</dbReference>
<name>A0ABM0VXW2_CAMSA</name>
<dbReference type="GeneID" id="104743351"/>
<organism evidence="1 2">
    <name type="scientific">Camelina sativa</name>
    <name type="common">False flax</name>
    <name type="synonym">Myagrum sativum</name>
    <dbReference type="NCBI Taxonomy" id="90675"/>
    <lineage>
        <taxon>Eukaryota</taxon>
        <taxon>Viridiplantae</taxon>
        <taxon>Streptophyta</taxon>
        <taxon>Embryophyta</taxon>
        <taxon>Tracheophyta</taxon>
        <taxon>Spermatophyta</taxon>
        <taxon>Magnoliopsida</taxon>
        <taxon>eudicotyledons</taxon>
        <taxon>Gunneridae</taxon>
        <taxon>Pentapetalae</taxon>
        <taxon>rosids</taxon>
        <taxon>malvids</taxon>
        <taxon>Brassicales</taxon>
        <taxon>Brassicaceae</taxon>
        <taxon>Camelineae</taxon>
        <taxon>Camelina</taxon>
    </lineage>
</organism>
<reference evidence="2" key="2">
    <citation type="submission" date="2025-08" db="UniProtKB">
        <authorList>
            <consortium name="RefSeq"/>
        </authorList>
    </citation>
    <scope>IDENTIFICATION</scope>
    <source>
        <tissue evidence="2">Leaf</tissue>
    </source>
</reference>
<accession>A0ABM0VXW2</accession>
<protein>
    <submittedName>
        <fullName evidence="2">Uncharacterized protein LOC104743351</fullName>
    </submittedName>
</protein>
<reference evidence="1" key="1">
    <citation type="journal article" date="2014" name="Nat. Commun.">
        <title>The emerging biofuel crop Camelina sativa retains a highly undifferentiated hexaploid genome structure.</title>
        <authorList>
            <person name="Kagale S."/>
            <person name="Koh C."/>
            <person name="Nixon J."/>
            <person name="Bollina V."/>
            <person name="Clarke W.E."/>
            <person name="Tuteja R."/>
            <person name="Spillane C."/>
            <person name="Robinson S.J."/>
            <person name="Links M.G."/>
            <person name="Clarke C."/>
            <person name="Higgins E.E."/>
            <person name="Huebert T."/>
            <person name="Sharpe A.G."/>
            <person name="Parkin I.A."/>
        </authorList>
    </citation>
    <scope>NUCLEOTIDE SEQUENCE [LARGE SCALE GENOMIC DNA]</scope>
    <source>
        <strain evidence="1">cv. DH55</strain>
    </source>
</reference>
<dbReference type="Proteomes" id="UP000694864">
    <property type="component" value="Chromosome 14"/>
</dbReference>
<evidence type="ECO:0000313" key="1">
    <source>
        <dbReference type="Proteomes" id="UP000694864"/>
    </source>
</evidence>
<gene>
    <name evidence="2" type="primary">LOC104743351</name>
</gene>